<proteinExistence type="predicted"/>
<dbReference type="Proteomes" id="UP001295794">
    <property type="component" value="Unassembled WGS sequence"/>
</dbReference>
<dbReference type="SUPFAM" id="SSF81383">
    <property type="entry name" value="F-box domain"/>
    <property type="match status" value="1"/>
</dbReference>
<gene>
    <name evidence="2" type="ORF">MYCIT1_LOCUS30657</name>
</gene>
<evidence type="ECO:0000313" key="2">
    <source>
        <dbReference type="EMBL" id="CAK5280175.1"/>
    </source>
</evidence>
<comment type="caution">
    <text evidence="2">The sequence shown here is derived from an EMBL/GenBank/DDBJ whole genome shotgun (WGS) entry which is preliminary data.</text>
</comment>
<dbReference type="AlphaFoldDB" id="A0AAD2HSF1"/>
<dbReference type="SUPFAM" id="SSF52047">
    <property type="entry name" value="RNI-like"/>
    <property type="match status" value="1"/>
</dbReference>
<protein>
    <recommendedName>
        <fullName evidence="1">F-box domain-containing protein</fullName>
    </recommendedName>
</protein>
<evidence type="ECO:0000313" key="3">
    <source>
        <dbReference type="Proteomes" id="UP001295794"/>
    </source>
</evidence>
<dbReference type="Pfam" id="PF12937">
    <property type="entry name" value="F-box-like"/>
    <property type="match status" value="1"/>
</dbReference>
<dbReference type="InterPro" id="IPR001810">
    <property type="entry name" value="F-box_dom"/>
</dbReference>
<dbReference type="EMBL" id="CAVNYO010000440">
    <property type="protein sequence ID" value="CAK5280175.1"/>
    <property type="molecule type" value="Genomic_DNA"/>
</dbReference>
<evidence type="ECO:0000259" key="1">
    <source>
        <dbReference type="Pfam" id="PF12937"/>
    </source>
</evidence>
<reference evidence="2" key="1">
    <citation type="submission" date="2023-11" db="EMBL/GenBank/DDBJ databases">
        <authorList>
            <person name="De Vega J J."/>
            <person name="De Vega J J."/>
        </authorList>
    </citation>
    <scope>NUCLEOTIDE SEQUENCE</scope>
</reference>
<dbReference type="Gene3D" id="3.80.10.10">
    <property type="entry name" value="Ribonuclease Inhibitor"/>
    <property type="match status" value="1"/>
</dbReference>
<keyword evidence="3" id="KW-1185">Reference proteome</keyword>
<name>A0AAD2HSF1_9AGAR</name>
<dbReference type="InterPro" id="IPR032675">
    <property type="entry name" value="LRR_dom_sf"/>
</dbReference>
<dbReference type="InterPro" id="IPR036047">
    <property type="entry name" value="F-box-like_dom_sf"/>
</dbReference>
<sequence length="512" mass="56504">MKNHLSHVVDKARNARFGGRRRRNEGMDTASKLLLLIPPELWLQVFSHLSSSSADLKSVSLVCDTFRVLAQPLLFTRIAIYPNFSHTALPPLALRYTANKSRKKAAQRLDFFTSPGVAPAVRECLIYPPAAEEDAETSIGSRDDVLDAAFDSLRKFPNLRTLECRTVRLTVARLTILHALPQLSGLSLDSCVTDEMVGLSPLALSQVTVRSPETSCTDFSIILSPARLRRLIALTNDIAPALSDSGRFGKLKYLELPALALTSPQIATALAQCPAVERMVIHVGADGQVPRTGVPTAFPPTLLPNLKFYRGPRNFALLFASTGLVATIEISTPAKAHRLTRTFRSLRASPLSVARVEYLSFRVDGPMPATFLRSVHRVFPALRSLSINDPAVSATDLLGLLAHSSPKTSMRLFRMRIEGKDRYNLWVPPVEEAEDVITCFGRLKSELERVYPGLSALRLMYGLENGSVLWKKPSSGTTLEQLPIHSEGRPIHAKRHSKNEHALSDHLRYALS</sequence>
<feature type="domain" description="F-box" evidence="1">
    <location>
        <begin position="36"/>
        <end position="79"/>
    </location>
</feature>
<organism evidence="2 3">
    <name type="scientific">Mycena citricolor</name>
    <dbReference type="NCBI Taxonomy" id="2018698"/>
    <lineage>
        <taxon>Eukaryota</taxon>
        <taxon>Fungi</taxon>
        <taxon>Dikarya</taxon>
        <taxon>Basidiomycota</taxon>
        <taxon>Agaricomycotina</taxon>
        <taxon>Agaricomycetes</taxon>
        <taxon>Agaricomycetidae</taxon>
        <taxon>Agaricales</taxon>
        <taxon>Marasmiineae</taxon>
        <taxon>Mycenaceae</taxon>
        <taxon>Mycena</taxon>
    </lineage>
</organism>
<accession>A0AAD2HSF1</accession>